<feature type="non-terminal residue" evidence="1">
    <location>
        <position position="628"/>
    </location>
</feature>
<accession>A0ACC1JP83</accession>
<protein>
    <submittedName>
        <fullName evidence="1">Mitochondrial distribution and morphology</fullName>
    </submittedName>
</protein>
<sequence length="628" mass="68223">MEARQLRPVYDALDRSDLTLAQRECNRLLRMHPNHYGARALKTFVLAKSGETAEATALGQSLLDTPAALANSHVQQGLSLAYRVLGRPTDEIAVYTAALATAPGSEALHGKIFMAAARNGLFKEQHLAAVELTKRFKDAKYVWWLVVSLLLQAKAGGDAATGRVQMALAERLAEKALEGGQLTTLEELRIYLDVLDAQDKHGDMLRVLGADANLAAMVRRDPDLVTKRIGLLLRTGAHAAAVNAAVEALDARDNWADYVHYIDALLKQPADCPDRESQAAAICANLDRWAALPGRARGAMLAHVALAVGLPGSAAAGSAERWIWAYVDAFQHKAICYPDIMQFIVRHVREAADESARAAVLARHEEQLGPRLDAARTARAAAGRGEDAAQRWLSMEKIWYLLQALRGESDPAAWAAGVERLVVFGLESKEAKQKQPACSDLVLIACQRVVLAAFLAHGAAADRGRLAAGLFQAACVLEAGIRLNDNAPLLKLLAIRVYLLLSCYERARAIYATLSVKHIQHDTIAHFIVGQGTALGCHMADLELCYDGVSFYDMAGAKVPRELEMAYQRGTYANVPDFLEFQDNLARSVQRECTHRLALRAEAVAHGGGKHVLDNWSAADAVSLIHTD</sequence>
<dbReference type="EMBL" id="JANBUJ010002328">
    <property type="protein sequence ID" value="KAJ2764498.1"/>
    <property type="molecule type" value="Genomic_DNA"/>
</dbReference>
<comment type="caution">
    <text evidence="1">The sequence shown here is derived from an EMBL/GenBank/DDBJ whole genome shotgun (WGS) entry which is preliminary data.</text>
</comment>
<name>A0ACC1JP83_9FUNG</name>
<evidence type="ECO:0000313" key="2">
    <source>
        <dbReference type="Proteomes" id="UP001140234"/>
    </source>
</evidence>
<reference evidence="1" key="1">
    <citation type="submission" date="2022-07" db="EMBL/GenBank/DDBJ databases">
        <title>Phylogenomic reconstructions and comparative analyses of Kickxellomycotina fungi.</title>
        <authorList>
            <person name="Reynolds N.K."/>
            <person name="Stajich J.E."/>
            <person name="Barry K."/>
            <person name="Grigoriev I.V."/>
            <person name="Crous P."/>
            <person name="Smith M.E."/>
        </authorList>
    </citation>
    <scope>NUCLEOTIDE SEQUENCE</scope>
    <source>
        <strain evidence="1">CBS 109366</strain>
    </source>
</reference>
<organism evidence="1 2">
    <name type="scientific">Coemansia nantahalensis</name>
    <dbReference type="NCBI Taxonomy" id="2789366"/>
    <lineage>
        <taxon>Eukaryota</taxon>
        <taxon>Fungi</taxon>
        <taxon>Fungi incertae sedis</taxon>
        <taxon>Zoopagomycota</taxon>
        <taxon>Kickxellomycotina</taxon>
        <taxon>Kickxellomycetes</taxon>
        <taxon>Kickxellales</taxon>
        <taxon>Kickxellaceae</taxon>
        <taxon>Coemansia</taxon>
    </lineage>
</organism>
<evidence type="ECO:0000313" key="1">
    <source>
        <dbReference type="EMBL" id="KAJ2764498.1"/>
    </source>
</evidence>
<keyword evidence="2" id="KW-1185">Reference proteome</keyword>
<gene>
    <name evidence="1" type="primary">MDM20</name>
    <name evidence="1" type="ORF">IWQ57_005144</name>
</gene>
<dbReference type="Proteomes" id="UP001140234">
    <property type="component" value="Unassembled WGS sequence"/>
</dbReference>
<proteinExistence type="predicted"/>